<protein>
    <submittedName>
        <fullName evidence="2">Uncharacterized protein</fullName>
    </submittedName>
</protein>
<evidence type="ECO:0000313" key="3">
    <source>
        <dbReference type="Proteomes" id="UP001177670"/>
    </source>
</evidence>
<name>A0AA40GCQ1_9HYME</name>
<evidence type="ECO:0000256" key="1">
    <source>
        <dbReference type="SAM" id="MobiDB-lite"/>
    </source>
</evidence>
<feature type="region of interest" description="Disordered" evidence="1">
    <location>
        <begin position="1"/>
        <end position="36"/>
    </location>
</feature>
<sequence length="205" mass="23042">MVVLAGGCGGGSGRQRGSDVHPPPPSPTPFQATSGSVLGRRPVVVAQAHFTPLPFSPHQRLGHVVTSDPRWDRHDRATGQVGLGRGSNWIFSDSSVFESRRTVSQNFRQNFWDPSPLQPEDPCNYDRWSGSIGRPSVDISPDVEFATCSCTARLARELWEQSLVSTFFLFSLSRERLVTIRRNSPLVFDRFDRYLVSRRMKLVRE</sequence>
<evidence type="ECO:0000313" key="2">
    <source>
        <dbReference type="EMBL" id="KAK1135221.1"/>
    </source>
</evidence>
<feature type="compositionally biased region" description="Gly residues" evidence="1">
    <location>
        <begin position="1"/>
        <end position="14"/>
    </location>
</feature>
<proteinExistence type="predicted"/>
<dbReference type="Proteomes" id="UP001177670">
    <property type="component" value="Unassembled WGS sequence"/>
</dbReference>
<accession>A0AA40GCQ1</accession>
<dbReference type="AlphaFoldDB" id="A0AA40GCQ1"/>
<dbReference type="EMBL" id="JAHYIQ010000002">
    <property type="protein sequence ID" value="KAK1135221.1"/>
    <property type="molecule type" value="Genomic_DNA"/>
</dbReference>
<gene>
    <name evidence="2" type="ORF">K0M31_007992</name>
</gene>
<keyword evidence="3" id="KW-1185">Reference proteome</keyword>
<reference evidence="2" key="1">
    <citation type="submission" date="2021-10" db="EMBL/GenBank/DDBJ databases">
        <title>Melipona bicolor Genome sequencing and assembly.</title>
        <authorList>
            <person name="Araujo N.S."/>
            <person name="Arias M.C."/>
        </authorList>
    </citation>
    <scope>NUCLEOTIDE SEQUENCE</scope>
    <source>
        <strain evidence="2">USP_2M_L1-L4_2017</strain>
        <tissue evidence="2">Whole body</tissue>
    </source>
</reference>
<comment type="caution">
    <text evidence="2">The sequence shown here is derived from an EMBL/GenBank/DDBJ whole genome shotgun (WGS) entry which is preliminary data.</text>
</comment>
<organism evidence="2 3">
    <name type="scientific">Melipona bicolor</name>
    <dbReference type="NCBI Taxonomy" id="60889"/>
    <lineage>
        <taxon>Eukaryota</taxon>
        <taxon>Metazoa</taxon>
        <taxon>Ecdysozoa</taxon>
        <taxon>Arthropoda</taxon>
        <taxon>Hexapoda</taxon>
        <taxon>Insecta</taxon>
        <taxon>Pterygota</taxon>
        <taxon>Neoptera</taxon>
        <taxon>Endopterygota</taxon>
        <taxon>Hymenoptera</taxon>
        <taxon>Apocrita</taxon>
        <taxon>Aculeata</taxon>
        <taxon>Apoidea</taxon>
        <taxon>Anthophila</taxon>
        <taxon>Apidae</taxon>
        <taxon>Melipona</taxon>
    </lineage>
</organism>